<sequence>MNRSDKARYVNGVFFMAKKINMRTMEVKKLNKFRPALLVLLIVTLGCSFFQFPDITPPAPTSSPRPQNPYPEEFNWIVTSQSMPDRAEERLVPESNALWEYPADWDTYKIEIYQSRTGYGASDIRLQINLFGETEVGEGNCTTQWTEFDGVTTSPDQSFFVKTHFPFWDYKEEEWSQYQFNFYLYCDPSLEQWFFVLTE</sequence>
<evidence type="ECO:0000313" key="2">
    <source>
        <dbReference type="Proteomes" id="UP000176725"/>
    </source>
</evidence>
<evidence type="ECO:0000313" key="1">
    <source>
        <dbReference type="EMBL" id="OGM64758.1"/>
    </source>
</evidence>
<protein>
    <submittedName>
        <fullName evidence="1">Uncharacterized protein</fullName>
    </submittedName>
</protein>
<comment type="caution">
    <text evidence="1">The sequence shown here is derived from an EMBL/GenBank/DDBJ whole genome shotgun (WGS) entry which is preliminary data.</text>
</comment>
<dbReference type="STRING" id="1802521.A2893_03840"/>
<reference evidence="1 2" key="1">
    <citation type="journal article" date="2016" name="Nat. Commun.">
        <title>Thousands of microbial genomes shed light on interconnected biogeochemical processes in an aquifer system.</title>
        <authorList>
            <person name="Anantharaman K."/>
            <person name="Brown C.T."/>
            <person name="Hug L.A."/>
            <person name="Sharon I."/>
            <person name="Castelle C.J."/>
            <person name="Probst A.J."/>
            <person name="Thomas B.C."/>
            <person name="Singh A."/>
            <person name="Wilkins M.J."/>
            <person name="Karaoz U."/>
            <person name="Brodie E.L."/>
            <person name="Williams K.H."/>
            <person name="Hubbard S.S."/>
            <person name="Banfield J.F."/>
        </authorList>
    </citation>
    <scope>NUCLEOTIDE SEQUENCE [LARGE SCALE GENOMIC DNA]</scope>
</reference>
<dbReference type="AlphaFoldDB" id="A0A1F8BNA9"/>
<accession>A0A1F8BNA9</accession>
<organism evidence="1 2">
    <name type="scientific">Candidatus Woesebacteria bacterium RIFCSPLOWO2_01_FULL_39_25</name>
    <dbReference type="NCBI Taxonomy" id="1802521"/>
    <lineage>
        <taxon>Bacteria</taxon>
        <taxon>Candidatus Woeseibacteriota</taxon>
    </lineage>
</organism>
<dbReference type="EMBL" id="MGHH01000007">
    <property type="protein sequence ID" value="OGM64758.1"/>
    <property type="molecule type" value="Genomic_DNA"/>
</dbReference>
<dbReference type="Proteomes" id="UP000176725">
    <property type="component" value="Unassembled WGS sequence"/>
</dbReference>
<name>A0A1F8BNA9_9BACT</name>
<proteinExistence type="predicted"/>
<gene>
    <name evidence="1" type="ORF">A2893_03840</name>
</gene>